<dbReference type="Pfam" id="PF01925">
    <property type="entry name" value="TauE"/>
    <property type="match status" value="1"/>
</dbReference>
<evidence type="ECO:0000256" key="1">
    <source>
        <dbReference type="ARBA" id="ARBA00004141"/>
    </source>
</evidence>
<evidence type="ECO:0000256" key="3">
    <source>
        <dbReference type="ARBA" id="ARBA00022989"/>
    </source>
</evidence>
<accession>A0A418YV47</accession>
<dbReference type="Proteomes" id="UP000283469">
    <property type="component" value="Unassembled WGS sequence"/>
</dbReference>
<keyword evidence="2 5" id="KW-0812">Transmembrane</keyword>
<name>A0A418YV47_9SPHN</name>
<comment type="similarity">
    <text evidence="5">Belongs to the 4-toluene sulfonate uptake permease (TSUP) (TC 2.A.102) family.</text>
</comment>
<dbReference type="EMBL" id="QVRA01000004">
    <property type="protein sequence ID" value="RJG56121.1"/>
    <property type="molecule type" value="Genomic_DNA"/>
</dbReference>
<keyword evidence="7" id="KW-1185">Reference proteome</keyword>
<feature type="transmembrane region" description="Helical" evidence="5">
    <location>
        <begin position="101"/>
        <end position="122"/>
    </location>
</feature>
<organism evidence="6 7">
    <name type="scientific">Sphingobium terrigena</name>
    <dbReference type="NCBI Taxonomy" id="2304063"/>
    <lineage>
        <taxon>Bacteria</taxon>
        <taxon>Pseudomonadati</taxon>
        <taxon>Pseudomonadota</taxon>
        <taxon>Alphaproteobacteria</taxon>
        <taxon>Sphingomonadales</taxon>
        <taxon>Sphingomonadaceae</taxon>
        <taxon>Sphingobium</taxon>
    </lineage>
</organism>
<proteinExistence type="inferred from homology"/>
<dbReference type="PANTHER" id="PTHR43701">
    <property type="entry name" value="MEMBRANE TRANSPORTER PROTEIN MJ0441-RELATED"/>
    <property type="match status" value="1"/>
</dbReference>
<evidence type="ECO:0000313" key="6">
    <source>
        <dbReference type="EMBL" id="RJG56121.1"/>
    </source>
</evidence>
<dbReference type="InterPro" id="IPR051598">
    <property type="entry name" value="TSUP/Inactive_protease-like"/>
</dbReference>
<feature type="transmembrane region" description="Helical" evidence="5">
    <location>
        <begin position="212"/>
        <end position="233"/>
    </location>
</feature>
<feature type="transmembrane region" description="Helical" evidence="5">
    <location>
        <begin position="32"/>
        <end position="52"/>
    </location>
</feature>
<sequence length="258" mass="26253">MILHPLYSLAGFVVGILVGLTGVGGGSLMTPILVLLFNFHPVAAVGTDLLYACVTKGVGSLVHGIKGSVDWRIVGWLALGSLPAATASLALLAAAGPPTAAVVGPIKVTLGVMLLLTGIVLLGKDRIFRWSRAHGQGRSPGLTRNLTIALGMAIGAAVTVTSVGAGAIGATALLILYPRIPLARIVGTDVAHAVPLTLLAGVGHWWLGTVDFTLLGSLLFGSVPGIIIGSLLASHVRESVLRPILACILIFVAGNLIL</sequence>
<evidence type="ECO:0000256" key="4">
    <source>
        <dbReference type="ARBA" id="ARBA00023136"/>
    </source>
</evidence>
<comment type="subcellular location">
    <subcellularLocation>
        <location evidence="5">Cell membrane</location>
        <topology evidence="5">Multi-pass membrane protein</topology>
    </subcellularLocation>
    <subcellularLocation>
        <location evidence="1">Membrane</location>
        <topology evidence="1">Multi-pass membrane protein</topology>
    </subcellularLocation>
</comment>
<keyword evidence="5" id="KW-1003">Cell membrane</keyword>
<dbReference type="RefSeq" id="WP_119744461.1">
    <property type="nucleotide sequence ID" value="NZ_QVRA01000004.1"/>
</dbReference>
<protein>
    <recommendedName>
        <fullName evidence="5">Probable membrane transporter protein</fullName>
    </recommendedName>
</protein>
<dbReference type="AlphaFoldDB" id="A0A418YV47"/>
<dbReference type="PANTHER" id="PTHR43701:SF2">
    <property type="entry name" value="MEMBRANE TRANSPORTER PROTEIN YJNA-RELATED"/>
    <property type="match status" value="1"/>
</dbReference>
<evidence type="ECO:0000256" key="5">
    <source>
        <dbReference type="RuleBase" id="RU363041"/>
    </source>
</evidence>
<evidence type="ECO:0000313" key="7">
    <source>
        <dbReference type="Proteomes" id="UP000283469"/>
    </source>
</evidence>
<keyword evidence="4 5" id="KW-0472">Membrane</keyword>
<dbReference type="InterPro" id="IPR002781">
    <property type="entry name" value="TM_pro_TauE-like"/>
</dbReference>
<gene>
    <name evidence="6" type="ORF">D0Z70_05530</name>
</gene>
<comment type="caution">
    <text evidence="6">The sequence shown here is derived from an EMBL/GenBank/DDBJ whole genome shotgun (WGS) entry which is preliminary data.</text>
</comment>
<feature type="transmembrane region" description="Helical" evidence="5">
    <location>
        <begin position="148"/>
        <end position="177"/>
    </location>
</feature>
<keyword evidence="3 5" id="KW-1133">Transmembrane helix</keyword>
<reference evidence="6 7" key="1">
    <citation type="submission" date="2018-08" db="EMBL/GenBank/DDBJ databases">
        <title>Sphingobium sp. EO9.</title>
        <authorList>
            <person name="Park Y."/>
            <person name="Kim K.H."/>
            <person name="Jeon C.O."/>
        </authorList>
    </citation>
    <scope>NUCLEOTIDE SEQUENCE [LARGE SCALE GENOMIC DNA]</scope>
    <source>
        <strain evidence="6 7">EO9</strain>
    </source>
</reference>
<dbReference type="GO" id="GO:0005886">
    <property type="term" value="C:plasma membrane"/>
    <property type="evidence" value="ECO:0007669"/>
    <property type="project" value="UniProtKB-SubCell"/>
</dbReference>
<feature type="transmembrane region" description="Helical" evidence="5">
    <location>
        <begin position="7"/>
        <end position="26"/>
    </location>
</feature>
<dbReference type="OrthoDB" id="5189995at2"/>
<feature type="transmembrane region" description="Helical" evidence="5">
    <location>
        <begin position="240"/>
        <end position="257"/>
    </location>
</feature>
<evidence type="ECO:0000256" key="2">
    <source>
        <dbReference type="ARBA" id="ARBA00022692"/>
    </source>
</evidence>
<feature type="transmembrane region" description="Helical" evidence="5">
    <location>
        <begin position="73"/>
        <end position="95"/>
    </location>
</feature>